<evidence type="ECO:0000313" key="2">
    <source>
        <dbReference type="Proteomes" id="UP001497497"/>
    </source>
</evidence>
<dbReference type="AlphaFoldDB" id="A0AAV2I306"/>
<reference evidence="1 2" key="1">
    <citation type="submission" date="2024-04" db="EMBL/GenBank/DDBJ databases">
        <authorList>
            <consortium name="Genoscope - CEA"/>
            <person name="William W."/>
        </authorList>
    </citation>
    <scope>NUCLEOTIDE SEQUENCE [LARGE SCALE GENOMIC DNA]</scope>
</reference>
<dbReference type="EMBL" id="CAXITT010000410">
    <property type="protein sequence ID" value="CAL1541011.1"/>
    <property type="molecule type" value="Genomic_DNA"/>
</dbReference>
<dbReference type="Proteomes" id="UP001497497">
    <property type="component" value="Unassembled WGS sequence"/>
</dbReference>
<comment type="caution">
    <text evidence="1">The sequence shown here is derived from an EMBL/GenBank/DDBJ whole genome shotgun (WGS) entry which is preliminary data.</text>
</comment>
<sequence length="38" mass="4462">MTLSNNTFSRRIEEMSEDIEIQLVEKLKTKIFSVQMDG</sequence>
<proteinExistence type="predicted"/>
<gene>
    <name evidence="1" type="ORF">GSLYS_00014653001</name>
</gene>
<name>A0AAV2I306_LYMST</name>
<evidence type="ECO:0000313" key="1">
    <source>
        <dbReference type="EMBL" id="CAL1541011.1"/>
    </source>
</evidence>
<organism evidence="1 2">
    <name type="scientific">Lymnaea stagnalis</name>
    <name type="common">Great pond snail</name>
    <name type="synonym">Helix stagnalis</name>
    <dbReference type="NCBI Taxonomy" id="6523"/>
    <lineage>
        <taxon>Eukaryota</taxon>
        <taxon>Metazoa</taxon>
        <taxon>Spiralia</taxon>
        <taxon>Lophotrochozoa</taxon>
        <taxon>Mollusca</taxon>
        <taxon>Gastropoda</taxon>
        <taxon>Heterobranchia</taxon>
        <taxon>Euthyneura</taxon>
        <taxon>Panpulmonata</taxon>
        <taxon>Hygrophila</taxon>
        <taxon>Lymnaeoidea</taxon>
        <taxon>Lymnaeidae</taxon>
        <taxon>Lymnaea</taxon>
    </lineage>
</organism>
<accession>A0AAV2I306</accession>
<keyword evidence="2" id="KW-1185">Reference proteome</keyword>
<protein>
    <submittedName>
        <fullName evidence="1">Uncharacterized protein</fullName>
    </submittedName>
</protein>